<feature type="region of interest" description="Disordered" evidence="1">
    <location>
        <begin position="170"/>
        <end position="214"/>
    </location>
</feature>
<organism evidence="3 4">
    <name type="scientific">Clytia hemisphaerica</name>
    <dbReference type="NCBI Taxonomy" id="252671"/>
    <lineage>
        <taxon>Eukaryota</taxon>
        <taxon>Metazoa</taxon>
        <taxon>Cnidaria</taxon>
        <taxon>Hydrozoa</taxon>
        <taxon>Hydroidolina</taxon>
        <taxon>Leptothecata</taxon>
        <taxon>Obeliida</taxon>
        <taxon>Clytiidae</taxon>
        <taxon>Clytia</taxon>
    </lineage>
</organism>
<feature type="region of interest" description="Disordered" evidence="1">
    <location>
        <begin position="71"/>
        <end position="108"/>
    </location>
</feature>
<dbReference type="EnsemblMetazoa" id="CLYHEMT017093.1">
    <property type="protein sequence ID" value="CLYHEMP017093.1"/>
    <property type="gene ID" value="CLYHEMG017093"/>
</dbReference>
<feature type="compositionally biased region" description="Polar residues" evidence="1">
    <location>
        <begin position="73"/>
        <end position="105"/>
    </location>
</feature>
<keyword evidence="2" id="KW-1133">Transmembrane helix</keyword>
<name>A0A7M6DN00_9CNID</name>
<keyword evidence="2" id="KW-0472">Membrane</keyword>
<evidence type="ECO:0000256" key="1">
    <source>
        <dbReference type="SAM" id="MobiDB-lite"/>
    </source>
</evidence>
<accession>A0A7M6DN00</accession>
<evidence type="ECO:0000256" key="2">
    <source>
        <dbReference type="SAM" id="Phobius"/>
    </source>
</evidence>
<dbReference type="OrthoDB" id="10639394at2759"/>
<feature type="compositionally biased region" description="Polar residues" evidence="1">
    <location>
        <begin position="190"/>
        <end position="211"/>
    </location>
</feature>
<reference evidence="3" key="1">
    <citation type="submission" date="2021-01" db="UniProtKB">
        <authorList>
            <consortium name="EnsemblMetazoa"/>
        </authorList>
    </citation>
    <scope>IDENTIFICATION</scope>
</reference>
<sequence length="417" mass="46785">STLSKTTQQKNQTLLTKETTKPTTTQQTFAKTTTTTTTTSPTTKDQTSYSTTRSTNKSLISLTTTSKTATTTGLDNNTIRSTSKDTTVAPSDGKNSASHHTNTNKNDGDMNKKVLIIVSTVLGVFLFISCILVLCFYYRWKKAKKQRSNEHSMSVPSFFFQPETPVFLIGADGSHDKNKRSTTKDKKSQRASTTNSRRVATSDPNLYSTPVVTGREPKKAGSIRQIYASIDKFLKPSRHNKSNETLDEGYTTDDNYDYRRFAPFSKELYDEPGSIISSLDEPEYRIPEDFITSQMSVSRNNFESDYLSPHDVLTPPVKPPRIFSDRSRVTVEANNVPENHYDQVGSTLNNQIQKMCHAYDEVGQVLQDKIALQDVGADTDDDYEEPHDSIRHIGADKKKKTSEEIEIVQNIHAVDDQ</sequence>
<feature type="region of interest" description="Disordered" evidence="1">
    <location>
        <begin position="378"/>
        <end position="402"/>
    </location>
</feature>
<dbReference type="Proteomes" id="UP000594262">
    <property type="component" value="Unplaced"/>
</dbReference>
<keyword evidence="4" id="KW-1185">Reference proteome</keyword>
<feature type="compositionally biased region" description="Basic and acidic residues" evidence="1">
    <location>
        <begin position="386"/>
        <end position="396"/>
    </location>
</feature>
<feature type="transmembrane region" description="Helical" evidence="2">
    <location>
        <begin position="114"/>
        <end position="138"/>
    </location>
</feature>
<dbReference type="AlphaFoldDB" id="A0A7M6DN00"/>
<proteinExistence type="predicted"/>
<evidence type="ECO:0000313" key="3">
    <source>
        <dbReference type="EnsemblMetazoa" id="CLYHEMP017093.1"/>
    </source>
</evidence>
<protein>
    <submittedName>
        <fullName evidence="3">Uncharacterized protein</fullName>
    </submittedName>
</protein>
<evidence type="ECO:0000313" key="4">
    <source>
        <dbReference type="Proteomes" id="UP000594262"/>
    </source>
</evidence>
<keyword evidence="2" id="KW-0812">Transmembrane</keyword>
<feature type="compositionally biased region" description="Low complexity" evidence="1">
    <location>
        <begin position="1"/>
        <end position="47"/>
    </location>
</feature>
<feature type="region of interest" description="Disordered" evidence="1">
    <location>
        <begin position="1"/>
        <end position="51"/>
    </location>
</feature>